<dbReference type="InterPro" id="IPR018502">
    <property type="entry name" value="Annexin_repeat"/>
</dbReference>
<keyword evidence="4" id="KW-1185">Reference proteome</keyword>
<dbReference type="STRING" id="4072.A0A2G2Z2Y8"/>
<dbReference type="Gene3D" id="1.10.220.10">
    <property type="entry name" value="Annexin"/>
    <property type="match status" value="2"/>
</dbReference>
<dbReference type="GO" id="GO:0001786">
    <property type="term" value="F:phosphatidylserine binding"/>
    <property type="evidence" value="ECO:0000318"/>
    <property type="project" value="GO_Central"/>
</dbReference>
<evidence type="ECO:0000256" key="2">
    <source>
        <dbReference type="ARBA" id="ARBA00023216"/>
    </source>
</evidence>
<dbReference type="GO" id="GO:0009651">
    <property type="term" value="P:response to salt stress"/>
    <property type="evidence" value="ECO:0000318"/>
    <property type="project" value="GO_Central"/>
</dbReference>
<dbReference type="GO" id="GO:0005886">
    <property type="term" value="C:plasma membrane"/>
    <property type="evidence" value="ECO:0000318"/>
    <property type="project" value="GO_Central"/>
</dbReference>
<accession>A0A2G2Z2Y8</accession>
<dbReference type="PANTHER" id="PTHR10502:SF104">
    <property type="entry name" value="ANNEXIN D1"/>
    <property type="match status" value="1"/>
</dbReference>
<keyword evidence="2" id="KW-0041">Annexin</keyword>
<proteinExistence type="predicted"/>
<dbReference type="GO" id="GO:0009409">
    <property type="term" value="P:response to cold"/>
    <property type="evidence" value="ECO:0000318"/>
    <property type="project" value="GO_Central"/>
</dbReference>
<dbReference type="SMART" id="SM00335">
    <property type="entry name" value="ANX"/>
    <property type="match status" value="1"/>
</dbReference>
<dbReference type="GO" id="GO:0005509">
    <property type="term" value="F:calcium ion binding"/>
    <property type="evidence" value="ECO:0007669"/>
    <property type="project" value="InterPro"/>
</dbReference>
<reference evidence="3 4" key="2">
    <citation type="journal article" date="2017" name="Genome Biol.">
        <title>New reference genome sequences of hot pepper reveal the massive evolution of plant disease-resistance genes by retroduplication.</title>
        <authorList>
            <person name="Kim S."/>
            <person name="Park J."/>
            <person name="Yeom S.I."/>
            <person name="Kim Y.M."/>
            <person name="Seo E."/>
            <person name="Kim K.T."/>
            <person name="Kim M.S."/>
            <person name="Lee J.M."/>
            <person name="Cheong K."/>
            <person name="Shin H.S."/>
            <person name="Kim S.B."/>
            <person name="Han K."/>
            <person name="Lee J."/>
            <person name="Park M."/>
            <person name="Lee H.A."/>
            <person name="Lee H.Y."/>
            <person name="Lee Y."/>
            <person name="Oh S."/>
            <person name="Lee J.H."/>
            <person name="Choi E."/>
            <person name="Choi E."/>
            <person name="Lee S.E."/>
            <person name="Jeon J."/>
            <person name="Kim H."/>
            <person name="Choi G."/>
            <person name="Song H."/>
            <person name="Lee J."/>
            <person name="Lee S.C."/>
            <person name="Kwon J.K."/>
            <person name="Lee H.Y."/>
            <person name="Koo N."/>
            <person name="Hong Y."/>
            <person name="Kim R.W."/>
            <person name="Kang W.H."/>
            <person name="Huh J.H."/>
            <person name="Kang B.C."/>
            <person name="Yang T.J."/>
            <person name="Lee Y.H."/>
            <person name="Bennetzen J.L."/>
            <person name="Choi D."/>
        </authorList>
    </citation>
    <scope>NUCLEOTIDE SEQUENCE [LARGE SCALE GENOMIC DNA]</scope>
    <source>
        <strain evidence="4">cv. CM334</strain>
    </source>
</reference>
<reference evidence="3 4" key="1">
    <citation type="journal article" date="2014" name="Nat. Genet.">
        <title>Genome sequence of the hot pepper provides insights into the evolution of pungency in Capsicum species.</title>
        <authorList>
            <person name="Kim S."/>
            <person name="Park M."/>
            <person name="Yeom S.I."/>
            <person name="Kim Y.M."/>
            <person name="Lee J.M."/>
            <person name="Lee H.A."/>
            <person name="Seo E."/>
            <person name="Choi J."/>
            <person name="Cheong K."/>
            <person name="Kim K.T."/>
            <person name="Jung K."/>
            <person name="Lee G.W."/>
            <person name="Oh S.K."/>
            <person name="Bae C."/>
            <person name="Kim S.B."/>
            <person name="Lee H.Y."/>
            <person name="Kim S.Y."/>
            <person name="Kim M.S."/>
            <person name="Kang B.C."/>
            <person name="Jo Y.D."/>
            <person name="Yang H.B."/>
            <person name="Jeong H.J."/>
            <person name="Kang W.H."/>
            <person name="Kwon J.K."/>
            <person name="Shin C."/>
            <person name="Lim J.Y."/>
            <person name="Park J.H."/>
            <person name="Huh J.H."/>
            <person name="Kim J.S."/>
            <person name="Kim B.D."/>
            <person name="Cohen O."/>
            <person name="Paran I."/>
            <person name="Suh M.C."/>
            <person name="Lee S.B."/>
            <person name="Kim Y.K."/>
            <person name="Shin Y."/>
            <person name="Noh S.J."/>
            <person name="Park J."/>
            <person name="Seo Y.S."/>
            <person name="Kwon S.Y."/>
            <person name="Kim H.A."/>
            <person name="Park J.M."/>
            <person name="Kim H.J."/>
            <person name="Choi S.B."/>
            <person name="Bosland P.W."/>
            <person name="Reeves G."/>
            <person name="Jo S.H."/>
            <person name="Lee B.W."/>
            <person name="Cho H.T."/>
            <person name="Choi H.S."/>
            <person name="Lee M.S."/>
            <person name="Yu Y."/>
            <person name="Do Choi Y."/>
            <person name="Park B.S."/>
            <person name="van Deynze A."/>
            <person name="Ashrafi H."/>
            <person name="Hill T."/>
            <person name="Kim W.T."/>
            <person name="Pai H.S."/>
            <person name="Ahn H.K."/>
            <person name="Yeam I."/>
            <person name="Giovannoni J.J."/>
            <person name="Rose J.K."/>
            <person name="Sorensen I."/>
            <person name="Lee S.J."/>
            <person name="Kim R.W."/>
            <person name="Choi I.Y."/>
            <person name="Choi B.S."/>
            <person name="Lim J.S."/>
            <person name="Lee Y.H."/>
            <person name="Choi D."/>
        </authorList>
    </citation>
    <scope>NUCLEOTIDE SEQUENCE [LARGE SCALE GENOMIC DNA]</scope>
    <source>
        <strain evidence="4">cv. CM334</strain>
    </source>
</reference>
<evidence type="ECO:0000313" key="3">
    <source>
        <dbReference type="EMBL" id="PHT76339.1"/>
    </source>
</evidence>
<dbReference type="GO" id="GO:0009414">
    <property type="term" value="P:response to water deprivation"/>
    <property type="evidence" value="ECO:0000318"/>
    <property type="project" value="GO_Central"/>
</dbReference>
<dbReference type="InterPro" id="IPR037104">
    <property type="entry name" value="Annexin_sf"/>
</dbReference>
<protein>
    <submittedName>
        <fullName evidence="3">Uncharacterized protein</fullName>
    </submittedName>
</protein>
<keyword evidence="1" id="KW-0677">Repeat</keyword>
<sequence length="238" mass="27247">MSLDELVGYLKTYEMNMEDLIKAYESDESDDEEDDETALMAIRDSDMEEDDRTSEKSLEEDIAYNTTGNHCKLLVPLVSSYRFGGDKVDLSLAKAKSKILFEKISDKSYSDDEVIRILPTSSNAQLNATLNHYKYEYGLVYPEHYFMVVLSGAINRRGTEKNYLTIVIATEGEVDLKIIVDEYQKMDNIPLDHAIDAKDTRGDYERAMMYQDDLTEIIRIIIQGIIIHGIIIMVLQLL</sequence>
<dbReference type="Proteomes" id="UP000222542">
    <property type="component" value="Unassembled WGS sequence"/>
</dbReference>
<dbReference type="Pfam" id="PF00191">
    <property type="entry name" value="Annexin"/>
    <property type="match status" value="1"/>
</dbReference>
<dbReference type="GO" id="GO:0009408">
    <property type="term" value="P:response to heat"/>
    <property type="evidence" value="ECO:0000318"/>
    <property type="project" value="GO_Central"/>
</dbReference>
<dbReference type="SUPFAM" id="SSF47874">
    <property type="entry name" value="Annexin"/>
    <property type="match status" value="1"/>
</dbReference>
<dbReference type="Gramene" id="PHT76339">
    <property type="protein sequence ID" value="PHT76339"/>
    <property type="gene ID" value="T459_19861"/>
</dbReference>
<organism evidence="3 4">
    <name type="scientific">Capsicum annuum</name>
    <name type="common">Capsicum pepper</name>
    <dbReference type="NCBI Taxonomy" id="4072"/>
    <lineage>
        <taxon>Eukaryota</taxon>
        <taxon>Viridiplantae</taxon>
        <taxon>Streptophyta</taxon>
        <taxon>Embryophyta</taxon>
        <taxon>Tracheophyta</taxon>
        <taxon>Spermatophyta</taxon>
        <taxon>Magnoliopsida</taxon>
        <taxon>eudicotyledons</taxon>
        <taxon>Gunneridae</taxon>
        <taxon>Pentapetalae</taxon>
        <taxon>asterids</taxon>
        <taxon>lamiids</taxon>
        <taxon>Solanales</taxon>
        <taxon>Solanaceae</taxon>
        <taxon>Solanoideae</taxon>
        <taxon>Capsiceae</taxon>
        <taxon>Capsicum</taxon>
    </lineage>
</organism>
<dbReference type="GO" id="GO:0005737">
    <property type="term" value="C:cytoplasm"/>
    <property type="evidence" value="ECO:0000318"/>
    <property type="project" value="GO_Central"/>
</dbReference>
<evidence type="ECO:0000256" key="1">
    <source>
        <dbReference type="ARBA" id="ARBA00022737"/>
    </source>
</evidence>
<dbReference type="AlphaFoldDB" id="A0A2G2Z2Y8"/>
<dbReference type="EMBL" id="AYRZ02000007">
    <property type="protein sequence ID" value="PHT76339.1"/>
    <property type="molecule type" value="Genomic_DNA"/>
</dbReference>
<evidence type="ECO:0000313" key="4">
    <source>
        <dbReference type="Proteomes" id="UP000222542"/>
    </source>
</evidence>
<comment type="caution">
    <text evidence="3">The sequence shown here is derived from an EMBL/GenBank/DDBJ whole genome shotgun (WGS) entry which is preliminary data.</text>
</comment>
<dbReference type="PANTHER" id="PTHR10502">
    <property type="entry name" value="ANNEXIN"/>
    <property type="match status" value="1"/>
</dbReference>
<name>A0A2G2Z2Y8_CAPAN</name>
<dbReference type="GO" id="GO:0005544">
    <property type="term" value="F:calcium-dependent phospholipid binding"/>
    <property type="evidence" value="ECO:0000318"/>
    <property type="project" value="GO_Central"/>
</dbReference>
<gene>
    <name evidence="3" type="ORF">T459_19861</name>
</gene>